<dbReference type="PANTHER" id="PTHR43702:SF11">
    <property type="entry name" value="L-FUCOSE-PROTON SYMPORTER"/>
    <property type="match status" value="1"/>
</dbReference>
<sequence>MASKAGRYTPAIILTVSLFFLWGMANNLNDILIAHFRRAFTLSDFETSFVQQAFYMGYFLLATPAAMLARRRGYKAAIVTGLTLYAIGALLFYPATHFGEYRWFLAALFVIACGLAFLETSASPLIAELGSPEGAARRLNFAQAANPLGTIFGVLVGKYFILSSFAQDDRALAAMSAAERTATLRGELASVQTPYLVIGLVVLAFAIAAALIAFPDNRKDGDAPAVPTGKALGTVLRDRTLVFAVVAQFFYVGAQVGLWSYTIRYAQVNLPGLTEQGAADYLFASLVLFGVGRFVGAAMLGKVPAPQLLVVFAGLSAALAAVAVFVGGTTGLYALVAASFFMSIQFPTIFAIGIGGLGPLKQIGASLIVMAIIGGAVLTAAMGHLSDLAGINLALLVPALAFLVVLGFGVRATGTAGNVEFAAAGH</sequence>
<dbReference type="GO" id="GO:0005886">
    <property type="term" value="C:plasma membrane"/>
    <property type="evidence" value="ECO:0007669"/>
    <property type="project" value="UniProtKB-SubCell"/>
</dbReference>
<dbReference type="InterPro" id="IPR005275">
    <property type="entry name" value="Lfuc_symporter_FucP"/>
</dbReference>
<dbReference type="Gene3D" id="1.20.1250.20">
    <property type="entry name" value="MFS general substrate transporter like domains"/>
    <property type="match status" value="2"/>
</dbReference>
<dbReference type="CDD" id="cd17394">
    <property type="entry name" value="MFS_FucP_like"/>
    <property type="match status" value="1"/>
</dbReference>
<dbReference type="GO" id="GO:0015535">
    <property type="term" value="F:fucose:proton symporter activity"/>
    <property type="evidence" value="ECO:0007669"/>
    <property type="project" value="InterPro"/>
</dbReference>
<gene>
    <name evidence="7" type="primary">fucP</name>
    <name evidence="7" type="ORF">DD559_04890</name>
</gene>
<proteinExistence type="predicted"/>
<feature type="transmembrane region" description="Helical" evidence="6">
    <location>
        <begin position="195"/>
        <end position="214"/>
    </location>
</feature>
<feature type="transmembrane region" description="Helical" evidence="6">
    <location>
        <begin position="240"/>
        <end position="261"/>
    </location>
</feature>
<feature type="transmembrane region" description="Helical" evidence="6">
    <location>
        <begin position="281"/>
        <end position="301"/>
    </location>
</feature>
<keyword evidence="3 6" id="KW-0812">Transmembrane</keyword>
<dbReference type="OrthoDB" id="9795150at2"/>
<dbReference type="NCBIfam" id="TIGR00885">
    <property type="entry name" value="fucP"/>
    <property type="match status" value="1"/>
</dbReference>
<evidence type="ECO:0000256" key="4">
    <source>
        <dbReference type="ARBA" id="ARBA00022989"/>
    </source>
</evidence>
<evidence type="ECO:0000313" key="7">
    <source>
        <dbReference type="EMBL" id="PVX28744.1"/>
    </source>
</evidence>
<protein>
    <submittedName>
        <fullName evidence="7">L-fucose:H+ symporter permease</fullName>
    </submittedName>
</protein>
<feature type="transmembrane region" description="Helical" evidence="6">
    <location>
        <begin position="49"/>
        <end position="69"/>
    </location>
</feature>
<dbReference type="Proteomes" id="UP000245890">
    <property type="component" value="Unassembled WGS sequence"/>
</dbReference>
<feature type="transmembrane region" description="Helical" evidence="6">
    <location>
        <begin position="367"/>
        <end position="385"/>
    </location>
</feature>
<dbReference type="PANTHER" id="PTHR43702">
    <property type="entry name" value="L-FUCOSE-PROTON SYMPORTER"/>
    <property type="match status" value="1"/>
</dbReference>
<feature type="transmembrane region" description="Helical" evidence="6">
    <location>
        <begin position="76"/>
        <end position="95"/>
    </location>
</feature>
<feature type="transmembrane region" description="Helical" evidence="6">
    <location>
        <begin position="101"/>
        <end position="118"/>
    </location>
</feature>
<reference evidence="7 8" key="1">
    <citation type="submission" date="2018-05" db="EMBL/GenBank/DDBJ databases">
        <title>Description of Sphingomonas pokkalii sp nov, isolated from the rhizosphere of saline tolerant pokkali rice and its draft genome analysis.</title>
        <authorList>
            <person name="Menon R."/>
            <person name="Kumari S."/>
            <person name="Rameshkumar N."/>
        </authorList>
    </citation>
    <scope>NUCLEOTIDE SEQUENCE [LARGE SCALE GENOMIC DNA]</scope>
    <source>
        <strain evidence="7 8">L3B27</strain>
    </source>
</reference>
<evidence type="ECO:0000256" key="2">
    <source>
        <dbReference type="ARBA" id="ARBA00022475"/>
    </source>
</evidence>
<dbReference type="AlphaFoldDB" id="A0A2U0SBQ2"/>
<feature type="transmembrane region" description="Helical" evidence="6">
    <location>
        <begin position="139"/>
        <end position="161"/>
    </location>
</feature>
<evidence type="ECO:0000313" key="8">
    <source>
        <dbReference type="Proteomes" id="UP000245890"/>
    </source>
</evidence>
<comment type="caution">
    <text evidence="7">The sequence shown here is derived from an EMBL/GenBank/DDBJ whole genome shotgun (WGS) entry which is preliminary data.</text>
</comment>
<evidence type="ECO:0000256" key="1">
    <source>
        <dbReference type="ARBA" id="ARBA00004429"/>
    </source>
</evidence>
<dbReference type="InterPro" id="IPR036259">
    <property type="entry name" value="MFS_trans_sf"/>
</dbReference>
<evidence type="ECO:0000256" key="3">
    <source>
        <dbReference type="ARBA" id="ARBA00022692"/>
    </source>
</evidence>
<dbReference type="InterPro" id="IPR011701">
    <property type="entry name" value="MFS"/>
</dbReference>
<name>A0A2U0SBQ2_9SPHN</name>
<organism evidence="7 8">
    <name type="scientific">Sphingomonas pokkalii</name>
    <dbReference type="NCBI Taxonomy" id="2175090"/>
    <lineage>
        <taxon>Bacteria</taxon>
        <taxon>Pseudomonadati</taxon>
        <taxon>Pseudomonadota</taxon>
        <taxon>Alphaproteobacteria</taxon>
        <taxon>Sphingomonadales</taxon>
        <taxon>Sphingomonadaceae</taxon>
        <taxon>Sphingomonas</taxon>
    </lineage>
</organism>
<dbReference type="SUPFAM" id="SSF103473">
    <property type="entry name" value="MFS general substrate transporter"/>
    <property type="match status" value="1"/>
</dbReference>
<accession>A0A2U0SBQ2</accession>
<dbReference type="EMBL" id="QENQ01000001">
    <property type="protein sequence ID" value="PVX28744.1"/>
    <property type="molecule type" value="Genomic_DNA"/>
</dbReference>
<keyword evidence="5 6" id="KW-0472">Membrane</keyword>
<feature type="transmembrane region" description="Helical" evidence="6">
    <location>
        <begin position="332"/>
        <end position="355"/>
    </location>
</feature>
<comment type="subcellular location">
    <subcellularLocation>
        <location evidence="1">Cell inner membrane</location>
        <topology evidence="1">Multi-pass membrane protein</topology>
    </subcellularLocation>
</comment>
<dbReference type="Pfam" id="PF07690">
    <property type="entry name" value="MFS_1"/>
    <property type="match status" value="1"/>
</dbReference>
<keyword evidence="4 6" id="KW-1133">Transmembrane helix</keyword>
<evidence type="ECO:0000256" key="5">
    <source>
        <dbReference type="ARBA" id="ARBA00023136"/>
    </source>
</evidence>
<feature type="transmembrane region" description="Helical" evidence="6">
    <location>
        <begin position="308"/>
        <end position="326"/>
    </location>
</feature>
<evidence type="ECO:0000256" key="6">
    <source>
        <dbReference type="SAM" id="Phobius"/>
    </source>
</evidence>
<keyword evidence="8" id="KW-1185">Reference proteome</keyword>
<dbReference type="InterPro" id="IPR050375">
    <property type="entry name" value="MFS_TsgA-like"/>
</dbReference>
<feature type="transmembrane region" description="Helical" evidence="6">
    <location>
        <begin position="391"/>
        <end position="410"/>
    </location>
</feature>
<dbReference type="RefSeq" id="WP_116468190.1">
    <property type="nucleotide sequence ID" value="NZ_QENQ01000001.1"/>
</dbReference>
<keyword evidence="2" id="KW-1003">Cell membrane</keyword>